<reference evidence="2 3" key="1">
    <citation type="journal article" date="2020" name="bioRxiv">
        <title>Sequence and annotation of 42 cannabis genomes reveals extensive copy number variation in cannabinoid synthesis and pathogen resistance genes.</title>
        <authorList>
            <person name="Mckernan K.J."/>
            <person name="Helbert Y."/>
            <person name="Kane L.T."/>
            <person name="Ebling H."/>
            <person name="Zhang L."/>
            <person name="Liu B."/>
            <person name="Eaton Z."/>
            <person name="Mclaughlin S."/>
            <person name="Kingan S."/>
            <person name="Baybayan P."/>
            <person name="Concepcion G."/>
            <person name="Jordan M."/>
            <person name="Riva A."/>
            <person name="Barbazuk W."/>
            <person name="Harkins T."/>
        </authorList>
    </citation>
    <scope>NUCLEOTIDE SEQUENCE [LARGE SCALE GENOMIC DNA]</scope>
    <source>
        <strain evidence="3">cv. Jamaican Lion 4</strain>
        <tissue evidence="2">Leaf</tissue>
    </source>
</reference>
<protein>
    <recommendedName>
        <fullName evidence="4">Glyoxysomal processing protease, glyoxysomal</fullName>
    </recommendedName>
</protein>
<dbReference type="AlphaFoldDB" id="A0A7J6HTR9"/>
<dbReference type="GO" id="GO:0016485">
    <property type="term" value="P:protein processing"/>
    <property type="evidence" value="ECO:0007669"/>
    <property type="project" value="InterPro"/>
</dbReference>
<evidence type="ECO:0000256" key="1">
    <source>
        <dbReference type="ARBA" id="ARBA00010541"/>
    </source>
</evidence>
<comment type="similarity">
    <text evidence="1">Belongs to the peptidase S1C family.</text>
</comment>
<dbReference type="PANTHER" id="PTHR21004">
    <property type="entry name" value="SERINE PROTEASE-RELATED"/>
    <property type="match status" value="1"/>
</dbReference>
<dbReference type="GO" id="GO:0004252">
    <property type="term" value="F:serine-type endopeptidase activity"/>
    <property type="evidence" value="ECO:0007669"/>
    <property type="project" value="InterPro"/>
</dbReference>
<dbReference type="InterPro" id="IPR043504">
    <property type="entry name" value="Peptidase_S1_PA_chymotrypsin"/>
</dbReference>
<dbReference type="EMBL" id="JAATIQ010000024">
    <property type="protein sequence ID" value="KAF4398703.1"/>
    <property type="molecule type" value="Genomic_DNA"/>
</dbReference>
<dbReference type="InterPro" id="IPR001940">
    <property type="entry name" value="Peptidase_S1C"/>
</dbReference>
<dbReference type="Gene3D" id="2.40.10.10">
    <property type="entry name" value="Trypsin-like serine proteases"/>
    <property type="match status" value="3"/>
</dbReference>
<evidence type="ECO:0008006" key="4">
    <source>
        <dbReference type="Google" id="ProtNLM"/>
    </source>
</evidence>
<sequence>MGLPETLDLARIFAVMVRVQGPDPKGLKMRNHAFHQYHSGRTTLSASGMLLPHTLYDSVVAEQLCGDGDRFPVLVVTVASVVEPFLSAQHKQNNISQGRPQCIPGVQVDIMIEKEIGLGNDSNDLDREASRWHAAQCLKIIDVPASASALQSLFEASVGSLEHGWEVGWSLASLNESRQSLKYVSQTHVHPAESGTSSQLGKLTTRMAILGVSLFSNDVAKISISPSSRKGDFILAVGSPFGVLSPVHFFNRSPIRFTYTRRKKNATDVRGILGILVAEWWFISSESFELSSEYLSILNINPCLTLCFGVFAYANWIDIQVSSVGSIANCYPPRSSSRSLLMADIRCLPGMEGGPIFDGQAQVIGILIRPLRQKISGAEIQLVIPWEAIASACSDLLLKEPHTERSIYYGEGKLAAVGRACIANSHGPDGHVTYTHKDLSSCCPTPVEKAMTSVCLITVDDGVWASGVLLNNDGLILTNAHLLEPWRFGKRTADPFIGGEHGMLNWTSSYSGSRNIRVRLDHVDPWIWCDAKVVFVCKGPLDVALLQLESIPNELCPIVMDFSRPSVGSKAFVVGHGLFGPRCGGFVGFFPSVCSGVVAKVVEAKLPHSYQQSQPGSARGNFPVMLETTAAVHPGSSGGAVVNMNGHLIGLVTSNARHGGGTVIPHLNFSIPCSALLPIFKFSEDMQDSSLLQILDQPNEDLSFVWALMPPLSPKVPPLPALPVPLLVDKENKKEAKGSRFAKFIAERQEVLQKPTELGERGKQSSVIVPSKL</sequence>
<dbReference type="GO" id="GO:0005777">
    <property type="term" value="C:peroxisome"/>
    <property type="evidence" value="ECO:0007669"/>
    <property type="project" value="InterPro"/>
</dbReference>
<dbReference type="FunFam" id="2.40.10.10:FF:000096">
    <property type="entry name" value="Glyoxysomal processing protease glyoxysomal"/>
    <property type="match status" value="1"/>
</dbReference>
<evidence type="ECO:0000313" key="3">
    <source>
        <dbReference type="Proteomes" id="UP000583929"/>
    </source>
</evidence>
<dbReference type="PRINTS" id="PR00834">
    <property type="entry name" value="PROTEASES2C"/>
</dbReference>
<evidence type="ECO:0000313" key="2">
    <source>
        <dbReference type="EMBL" id="KAF4398703.1"/>
    </source>
</evidence>
<dbReference type="Proteomes" id="UP000583929">
    <property type="component" value="Unassembled WGS sequence"/>
</dbReference>
<name>A0A7J6HTR9_CANSA</name>
<gene>
    <name evidence="2" type="ORF">G4B88_017129</name>
</gene>
<comment type="caution">
    <text evidence="2">The sequence shown here is derived from an EMBL/GenBank/DDBJ whole genome shotgun (WGS) entry which is preliminary data.</text>
</comment>
<dbReference type="SUPFAM" id="SSF50494">
    <property type="entry name" value="Trypsin-like serine proteases"/>
    <property type="match status" value="2"/>
</dbReference>
<organism evidence="2 3">
    <name type="scientific">Cannabis sativa</name>
    <name type="common">Hemp</name>
    <name type="synonym">Marijuana</name>
    <dbReference type="NCBI Taxonomy" id="3483"/>
    <lineage>
        <taxon>Eukaryota</taxon>
        <taxon>Viridiplantae</taxon>
        <taxon>Streptophyta</taxon>
        <taxon>Embryophyta</taxon>
        <taxon>Tracheophyta</taxon>
        <taxon>Spermatophyta</taxon>
        <taxon>Magnoliopsida</taxon>
        <taxon>eudicotyledons</taxon>
        <taxon>Gunneridae</taxon>
        <taxon>Pentapetalae</taxon>
        <taxon>rosids</taxon>
        <taxon>fabids</taxon>
        <taxon>Rosales</taxon>
        <taxon>Cannabaceae</taxon>
        <taxon>Cannabis</taxon>
    </lineage>
</organism>
<dbReference type="PANTHER" id="PTHR21004:SF0">
    <property type="entry name" value="PEROXISOMAL LEADER PEPTIDE-PROCESSING PROTEASE"/>
    <property type="match status" value="1"/>
</dbReference>
<accession>A0A7J6HTR9</accession>
<dbReference type="InterPro" id="IPR039245">
    <property type="entry name" value="TYSND1/DEG15"/>
</dbReference>
<dbReference type="Pfam" id="PF13365">
    <property type="entry name" value="Trypsin_2"/>
    <property type="match status" value="1"/>
</dbReference>
<dbReference type="InterPro" id="IPR009003">
    <property type="entry name" value="Peptidase_S1_PA"/>
</dbReference>
<proteinExistence type="inferred from homology"/>
<keyword evidence="3" id="KW-1185">Reference proteome</keyword>